<keyword evidence="1" id="KW-0472">Membrane</keyword>
<keyword evidence="3" id="KW-1185">Reference proteome</keyword>
<dbReference type="AlphaFoldDB" id="A0A2G4F485"/>
<keyword evidence="1" id="KW-0812">Transmembrane</keyword>
<gene>
    <name evidence="2" type="ORF">CP500_004820</name>
</gene>
<dbReference type="Proteomes" id="UP000226442">
    <property type="component" value="Unassembled WGS sequence"/>
</dbReference>
<dbReference type="EMBL" id="NXIB02000017">
    <property type="protein sequence ID" value="PHX56572.1"/>
    <property type="molecule type" value="Genomic_DNA"/>
</dbReference>
<sequence>MNTNISPILKVFTLSAALSLAIKYAGPSLSIPSTDINALIAVLSPSLIVAAILGWRAWQQSR</sequence>
<keyword evidence="1" id="KW-1133">Transmembrane helix</keyword>
<name>A0A2G4F485_9CYAN</name>
<evidence type="ECO:0008006" key="4">
    <source>
        <dbReference type="Google" id="ProtNLM"/>
    </source>
</evidence>
<protein>
    <recommendedName>
        <fullName evidence="4">Holin</fullName>
    </recommendedName>
</protein>
<comment type="caution">
    <text evidence="2">The sequence shown here is derived from an EMBL/GenBank/DDBJ whole genome shotgun (WGS) entry which is preliminary data.</text>
</comment>
<dbReference type="OrthoDB" id="428271at2"/>
<evidence type="ECO:0000313" key="2">
    <source>
        <dbReference type="EMBL" id="PHX56572.1"/>
    </source>
</evidence>
<organism evidence="2 3">
    <name type="scientific">Tychonema bourrellyi FEM_GT703</name>
    <dbReference type="NCBI Taxonomy" id="2040638"/>
    <lineage>
        <taxon>Bacteria</taxon>
        <taxon>Bacillati</taxon>
        <taxon>Cyanobacteriota</taxon>
        <taxon>Cyanophyceae</taxon>
        <taxon>Oscillatoriophycideae</taxon>
        <taxon>Oscillatoriales</taxon>
        <taxon>Microcoleaceae</taxon>
        <taxon>Tychonema</taxon>
    </lineage>
</organism>
<evidence type="ECO:0000313" key="3">
    <source>
        <dbReference type="Proteomes" id="UP000226442"/>
    </source>
</evidence>
<evidence type="ECO:0000256" key="1">
    <source>
        <dbReference type="SAM" id="Phobius"/>
    </source>
</evidence>
<accession>A0A2G4F485</accession>
<proteinExistence type="predicted"/>
<reference evidence="2" key="1">
    <citation type="submission" date="2017-10" db="EMBL/GenBank/DDBJ databases">
        <title>Draft genome sequence of the planktic cyanobacteria Tychonema bourrellyi isolated from alpine lentic freshwater.</title>
        <authorList>
            <person name="Tett A."/>
            <person name="Armanini F."/>
            <person name="Asnicar F."/>
            <person name="Boscaini A."/>
            <person name="Pasolli E."/>
            <person name="Zolfo M."/>
            <person name="Donati C."/>
            <person name="Salmaso N."/>
            <person name="Segata N."/>
        </authorList>
    </citation>
    <scope>NUCLEOTIDE SEQUENCE</scope>
    <source>
        <strain evidence="2">FEM_GT703</strain>
    </source>
</reference>
<feature type="transmembrane region" description="Helical" evidence="1">
    <location>
        <begin position="40"/>
        <end position="58"/>
    </location>
</feature>